<dbReference type="KEGG" id="bcau:I6G59_16975"/>
<keyword evidence="2" id="KW-0812">Transmembrane</keyword>
<feature type="transmembrane region" description="Helical" evidence="2">
    <location>
        <begin position="37"/>
        <end position="54"/>
    </location>
</feature>
<accession>A0A7T2TGY8</accession>
<reference evidence="3 4" key="1">
    <citation type="submission" date="2020-12" db="EMBL/GenBank/DDBJ databases">
        <title>FDA dAtabase for Regulatory Grade micrObial Sequences (FDA-ARGOS): Supporting development and validation of Infectious Disease Dx tests.</title>
        <authorList>
            <person name="Sproer C."/>
            <person name="Gronow S."/>
            <person name="Severitt S."/>
            <person name="Schroder I."/>
            <person name="Tallon L."/>
            <person name="Sadzewicz L."/>
            <person name="Zhao X."/>
            <person name="Boylan J."/>
            <person name="Ott S."/>
            <person name="Bowen H."/>
            <person name="Vavikolanu K."/>
            <person name="Mehta A."/>
            <person name="Aluvathingal J."/>
            <person name="Nadendla S."/>
            <person name="Lowell S."/>
            <person name="Myers T."/>
            <person name="Yan Y."/>
            <person name="Sichtig H."/>
        </authorList>
    </citation>
    <scope>NUCLEOTIDE SEQUENCE [LARGE SCALE GENOMIC DNA]</scope>
    <source>
        <strain evidence="3 4">FDAARGOS_902</strain>
    </source>
</reference>
<keyword evidence="2" id="KW-1133">Transmembrane helix</keyword>
<feature type="transmembrane region" description="Helical" evidence="2">
    <location>
        <begin position="66"/>
        <end position="95"/>
    </location>
</feature>
<feature type="compositionally biased region" description="Basic and acidic residues" evidence="1">
    <location>
        <begin position="105"/>
        <end position="116"/>
    </location>
</feature>
<evidence type="ECO:0000313" key="3">
    <source>
        <dbReference type="EMBL" id="QPS33591.1"/>
    </source>
</evidence>
<gene>
    <name evidence="3" type="ORF">I6G59_16975</name>
</gene>
<dbReference type="RefSeq" id="WP_197931994.1">
    <property type="nucleotide sequence ID" value="NZ_CP065682.1"/>
</dbReference>
<evidence type="ECO:0000313" key="4">
    <source>
        <dbReference type="Proteomes" id="UP000594979"/>
    </source>
</evidence>
<evidence type="ECO:0000256" key="2">
    <source>
        <dbReference type="SAM" id="Phobius"/>
    </source>
</evidence>
<feature type="region of interest" description="Disordered" evidence="1">
    <location>
        <begin position="105"/>
        <end position="133"/>
    </location>
</feature>
<evidence type="ECO:0000256" key="1">
    <source>
        <dbReference type="SAM" id="MobiDB-lite"/>
    </source>
</evidence>
<organism evidence="3 4">
    <name type="scientific">Brevibacterium casei</name>
    <dbReference type="NCBI Taxonomy" id="33889"/>
    <lineage>
        <taxon>Bacteria</taxon>
        <taxon>Bacillati</taxon>
        <taxon>Actinomycetota</taxon>
        <taxon>Actinomycetes</taxon>
        <taxon>Micrococcales</taxon>
        <taxon>Brevibacteriaceae</taxon>
        <taxon>Brevibacterium</taxon>
    </lineage>
</organism>
<dbReference type="AlphaFoldDB" id="A0A7T2TGY8"/>
<dbReference type="EMBL" id="CP065682">
    <property type="protein sequence ID" value="QPS33591.1"/>
    <property type="molecule type" value="Genomic_DNA"/>
</dbReference>
<name>A0A7T2TGY8_9MICO</name>
<feature type="compositionally biased region" description="Polar residues" evidence="1">
    <location>
        <begin position="123"/>
        <end position="133"/>
    </location>
</feature>
<dbReference type="Proteomes" id="UP000594979">
    <property type="component" value="Chromosome"/>
</dbReference>
<proteinExistence type="predicted"/>
<keyword evidence="2" id="KW-0472">Membrane</keyword>
<sequence length="133" mass="14592">MLRNIFVASVRTRGVLRAWLPSNILLDLIRTRNGLKWGVPAMLISGVYFAIAYWCTVSIDNGGPGWLHLVVLICIWSAFKFLIMGPVSLILLAYARGVEGVQRRREERAAGEDTAAREPAPAATNSQTDGSHA</sequence>
<protein>
    <submittedName>
        <fullName evidence="3">Sulfate permease</fullName>
    </submittedName>
</protein>